<dbReference type="Proteomes" id="UP000216409">
    <property type="component" value="Unassembled WGS sequence"/>
</dbReference>
<evidence type="ECO:0000313" key="3">
    <source>
        <dbReference type="Proteomes" id="UP000216409"/>
    </source>
</evidence>
<name>A0A256IPB5_HALEZ</name>
<proteinExistence type="predicted"/>
<comment type="caution">
    <text evidence="2">The sequence shown here is derived from an EMBL/GenBank/DDBJ whole genome shotgun (WGS) entry which is preliminary data.</text>
</comment>
<accession>A0A256IPB5</accession>
<feature type="transmembrane region" description="Helical" evidence="1">
    <location>
        <begin position="165"/>
        <end position="182"/>
    </location>
</feature>
<feature type="transmembrane region" description="Helical" evidence="1">
    <location>
        <begin position="203"/>
        <end position="224"/>
    </location>
</feature>
<evidence type="ECO:0000313" key="2">
    <source>
        <dbReference type="EMBL" id="OYR58384.1"/>
    </source>
</evidence>
<reference evidence="2 3" key="1">
    <citation type="journal article" date="2014" name="Front. Microbiol.">
        <title>Population and genomic analysis of the genus Halorubrum.</title>
        <authorList>
            <person name="Fullmer M.S."/>
            <person name="Soucy S.M."/>
            <person name="Swithers K.S."/>
            <person name="Makkay A.M."/>
            <person name="Wheeler R."/>
            <person name="Ventosa A."/>
            <person name="Gogarten J.P."/>
            <person name="Papke R.T."/>
        </authorList>
    </citation>
    <scope>NUCLEOTIDE SEQUENCE [LARGE SCALE GENOMIC DNA]</scope>
    <source>
        <strain evidence="2 3">LD3</strain>
    </source>
</reference>
<sequence>MMLNGDGELISLPSVTVEGKALLELESQIYESLNEVSLEVTILYEGIERSYSSITEIVRDESVPELLETYEMLIQSKGGMARVNANSSQGDKHRLFVAGYDEWTSYMRRLLCGFFRERKNPIRSVFSGRRRMAPISLMSSIIAGHFFITISPLDIYDPAGHTLPRLYSIYFFSAIIFLCSSFRRSLFPYAYWDLRNGSGGDRYVLSGFEVVGLVSLTLLSLPLLNMLLN</sequence>
<feature type="transmembrane region" description="Helical" evidence="1">
    <location>
        <begin position="132"/>
        <end position="153"/>
    </location>
</feature>
<evidence type="ECO:0000256" key="1">
    <source>
        <dbReference type="SAM" id="Phobius"/>
    </source>
</evidence>
<keyword evidence="1" id="KW-1133">Transmembrane helix</keyword>
<protein>
    <submittedName>
        <fullName evidence="2">Uncharacterized protein</fullName>
    </submittedName>
</protein>
<keyword evidence="1" id="KW-0812">Transmembrane</keyword>
<dbReference type="AlphaFoldDB" id="A0A256IPB5"/>
<keyword evidence="1" id="KW-0472">Membrane</keyword>
<dbReference type="EMBL" id="NHOW01000188">
    <property type="protein sequence ID" value="OYR58384.1"/>
    <property type="molecule type" value="Genomic_DNA"/>
</dbReference>
<organism evidence="2 3">
    <name type="scientific">Halorubrum ezzemoulense</name>
    <name type="common">Halorubrum chaoviator</name>
    <dbReference type="NCBI Taxonomy" id="337243"/>
    <lineage>
        <taxon>Archaea</taxon>
        <taxon>Methanobacteriati</taxon>
        <taxon>Methanobacteriota</taxon>
        <taxon>Stenosarchaea group</taxon>
        <taxon>Halobacteria</taxon>
        <taxon>Halobacteriales</taxon>
        <taxon>Haloferacaceae</taxon>
        <taxon>Halorubrum</taxon>
    </lineage>
</organism>
<gene>
    <name evidence="2" type="ORF">DJ83_14985</name>
</gene>